<organism evidence="2">
    <name type="scientific">Arundo donax</name>
    <name type="common">Giant reed</name>
    <name type="synonym">Donax arundinaceus</name>
    <dbReference type="NCBI Taxonomy" id="35708"/>
    <lineage>
        <taxon>Eukaryota</taxon>
        <taxon>Viridiplantae</taxon>
        <taxon>Streptophyta</taxon>
        <taxon>Embryophyta</taxon>
        <taxon>Tracheophyta</taxon>
        <taxon>Spermatophyta</taxon>
        <taxon>Magnoliopsida</taxon>
        <taxon>Liliopsida</taxon>
        <taxon>Poales</taxon>
        <taxon>Poaceae</taxon>
        <taxon>PACMAD clade</taxon>
        <taxon>Arundinoideae</taxon>
        <taxon>Arundineae</taxon>
        <taxon>Arundo</taxon>
    </lineage>
</organism>
<protein>
    <submittedName>
        <fullName evidence="2">Uncharacterized protein</fullName>
    </submittedName>
</protein>
<reference evidence="2" key="1">
    <citation type="submission" date="2014-09" db="EMBL/GenBank/DDBJ databases">
        <authorList>
            <person name="Magalhaes I.L.F."/>
            <person name="Oliveira U."/>
            <person name="Santos F.R."/>
            <person name="Vidigal T.H.D.A."/>
            <person name="Brescovit A.D."/>
            <person name="Santos A.J."/>
        </authorList>
    </citation>
    <scope>NUCLEOTIDE SEQUENCE</scope>
    <source>
        <tissue evidence="2">Shoot tissue taken approximately 20 cm above the soil surface</tissue>
    </source>
</reference>
<sequence length="21" mass="2301">MGTDRLPRAQVSNSHGCAEDR</sequence>
<evidence type="ECO:0000256" key="1">
    <source>
        <dbReference type="SAM" id="MobiDB-lite"/>
    </source>
</evidence>
<proteinExistence type="predicted"/>
<accession>A0A0A9BIU2</accession>
<feature type="region of interest" description="Disordered" evidence="1">
    <location>
        <begin position="1"/>
        <end position="21"/>
    </location>
</feature>
<dbReference type="EMBL" id="GBRH01238698">
    <property type="protein sequence ID" value="JAD59197.1"/>
    <property type="molecule type" value="Transcribed_RNA"/>
</dbReference>
<evidence type="ECO:0000313" key="2">
    <source>
        <dbReference type="EMBL" id="JAD59197.1"/>
    </source>
</evidence>
<reference evidence="2" key="2">
    <citation type="journal article" date="2015" name="Data Brief">
        <title>Shoot transcriptome of the giant reed, Arundo donax.</title>
        <authorList>
            <person name="Barrero R.A."/>
            <person name="Guerrero F.D."/>
            <person name="Moolhuijzen P."/>
            <person name="Goolsby J.A."/>
            <person name="Tidwell J."/>
            <person name="Bellgard S.E."/>
            <person name="Bellgard M.I."/>
        </authorList>
    </citation>
    <scope>NUCLEOTIDE SEQUENCE</scope>
    <source>
        <tissue evidence="2">Shoot tissue taken approximately 20 cm above the soil surface</tissue>
    </source>
</reference>
<dbReference type="AlphaFoldDB" id="A0A0A9BIU2"/>
<name>A0A0A9BIU2_ARUDO</name>